<sequence>MADETQKQEQERILSLEDYIAENNVPSIVASALRHAAKSEKHTLKDWQNRVHNLLKSEVK</sequence>
<evidence type="ECO:0000313" key="1">
    <source>
        <dbReference type="EMBL" id="GEM48695.1"/>
    </source>
</evidence>
<dbReference type="Proteomes" id="UP000321306">
    <property type="component" value="Unassembled WGS sequence"/>
</dbReference>
<evidence type="ECO:0000313" key="2">
    <source>
        <dbReference type="Proteomes" id="UP000321306"/>
    </source>
</evidence>
<gene>
    <name evidence="1" type="ORF">DC3_43300</name>
</gene>
<proteinExistence type="predicted"/>
<keyword evidence="2" id="KW-1185">Reference proteome</keyword>
<reference evidence="1 2" key="1">
    <citation type="submission" date="2019-07" db="EMBL/GenBank/DDBJ databases">
        <title>Whole genome shotgun sequence of Deinococcus cellulosilyticus NBRC 106333.</title>
        <authorList>
            <person name="Hosoyama A."/>
            <person name="Uohara A."/>
            <person name="Ohji S."/>
            <person name="Ichikawa N."/>
        </authorList>
    </citation>
    <scope>NUCLEOTIDE SEQUENCE [LARGE SCALE GENOMIC DNA]</scope>
    <source>
        <strain evidence="1 2">NBRC 106333</strain>
    </source>
</reference>
<protein>
    <submittedName>
        <fullName evidence="1">Uncharacterized protein</fullName>
    </submittedName>
</protein>
<dbReference type="RefSeq" id="WP_146887983.1">
    <property type="nucleotide sequence ID" value="NZ_BJXB01000023.1"/>
</dbReference>
<dbReference type="EMBL" id="BJXB01000023">
    <property type="protein sequence ID" value="GEM48695.1"/>
    <property type="molecule type" value="Genomic_DNA"/>
</dbReference>
<name>A0A511N779_DEIC1</name>
<organism evidence="1 2">
    <name type="scientific">Deinococcus cellulosilyticus (strain DSM 18568 / NBRC 106333 / KACC 11606 / 5516J-15)</name>
    <dbReference type="NCBI Taxonomy" id="1223518"/>
    <lineage>
        <taxon>Bacteria</taxon>
        <taxon>Thermotogati</taxon>
        <taxon>Deinococcota</taxon>
        <taxon>Deinococci</taxon>
        <taxon>Deinococcales</taxon>
        <taxon>Deinococcaceae</taxon>
        <taxon>Deinococcus</taxon>
    </lineage>
</organism>
<comment type="caution">
    <text evidence="1">The sequence shown here is derived from an EMBL/GenBank/DDBJ whole genome shotgun (WGS) entry which is preliminary data.</text>
</comment>
<dbReference type="AlphaFoldDB" id="A0A511N779"/>
<accession>A0A511N779</accession>